<reference evidence="3 4" key="1">
    <citation type="submission" date="2021-03" db="EMBL/GenBank/DDBJ databases">
        <title>Sequencing the genomes of 1000 actinobacteria strains.</title>
        <authorList>
            <person name="Klenk H.-P."/>
        </authorList>
    </citation>
    <scope>NUCLEOTIDE SEQUENCE [LARGE SCALE GENOMIC DNA]</scope>
    <source>
        <strain evidence="3 4">DSM 18824</strain>
    </source>
</reference>
<name>A0ABS4UJ59_9ACTN</name>
<organism evidence="3 4">
    <name type="scientific">Kribbella aluminosa</name>
    <dbReference type="NCBI Taxonomy" id="416017"/>
    <lineage>
        <taxon>Bacteria</taxon>
        <taxon>Bacillati</taxon>
        <taxon>Actinomycetota</taxon>
        <taxon>Actinomycetes</taxon>
        <taxon>Propionibacteriales</taxon>
        <taxon>Kribbellaceae</taxon>
        <taxon>Kribbella</taxon>
    </lineage>
</organism>
<dbReference type="PROSITE" id="PS50937">
    <property type="entry name" value="HTH_MERR_2"/>
    <property type="match status" value="1"/>
</dbReference>
<gene>
    <name evidence="3" type="ORF">JOF29_002774</name>
</gene>
<dbReference type="EMBL" id="JAGINT010000001">
    <property type="protein sequence ID" value="MBP2351691.1"/>
    <property type="molecule type" value="Genomic_DNA"/>
</dbReference>
<comment type="caution">
    <text evidence="3">The sequence shown here is derived from an EMBL/GenBank/DDBJ whole genome shotgun (WGS) entry which is preliminary data.</text>
</comment>
<keyword evidence="4" id="KW-1185">Reference proteome</keyword>
<sequence>MLIGELAERTGTTPRTLRYYEERGLLIPDRTTTGYRRYPPAAEARVRHIRELLALGFTIADLQDTASLHDSRLAS</sequence>
<dbReference type="Pfam" id="PF13411">
    <property type="entry name" value="MerR_1"/>
    <property type="match status" value="1"/>
</dbReference>
<evidence type="ECO:0000313" key="3">
    <source>
        <dbReference type="EMBL" id="MBP2351691.1"/>
    </source>
</evidence>
<proteinExistence type="predicted"/>
<dbReference type="PANTHER" id="PTHR30204:SF93">
    <property type="entry name" value="HTH MERR-TYPE DOMAIN-CONTAINING PROTEIN"/>
    <property type="match status" value="1"/>
</dbReference>
<dbReference type="InterPro" id="IPR000551">
    <property type="entry name" value="MerR-type_HTH_dom"/>
</dbReference>
<accession>A0ABS4UJ59</accession>
<evidence type="ECO:0000259" key="2">
    <source>
        <dbReference type="PROSITE" id="PS50937"/>
    </source>
</evidence>
<dbReference type="Proteomes" id="UP000755585">
    <property type="component" value="Unassembled WGS sequence"/>
</dbReference>
<dbReference type="Gene3D" id="1.10.1660.10">
    <property type="match status" value="1"/>
</dbReference>
<dbReference type="SMART" id="SM00422">
    <property type="entry name" value="HTH_MERR"/>
    <property type="match status" value="1"/>
</dbReference>
<evidence type="ECO:0000256" key="1">
    <source>
        <dbReference type="ARBA" id="ARBA00023125"/>
    </source>
</evidence>
<evidence type="ECO:0000313" key="4">
    <source>
        <dbReference type="Proteomes" id="UP000755585"/>
    </source>
</evidence>
<dbReference type="PRINTS" id="PR00040">
    <property type="entry name" value="HTHMERR"/>
</dbReference>
<dbReference type="GO" id="GO:0003677">
    <property type="term" value="F:DNA binding"/>
    <property type="evidence" value="ECO:0007669"/>
    <property type="project" value="UniProtKB-KW"/>
</dbReference>
<dbReference type="PANTHER" id="PTHR30204">
    <property type="entry name" value="REDOX-CYCLING DRUG-SENSING TRANSCRIPTIONAL ACTIVATOR SOXR"/>
    <property type="match status" value="1"/>
</dbReference>
<dbReference type="InterPro" id="IPR009061">
    <property type="entry name" value="DNA-bd_dom_put_sf"/>
</dbReference>
<dbReference type="SUPFAM" id="SSF46955">
    <property type="entry name" value="Putative DNA-binding domain"/>
    <property type="match status" value="1"/>
</dbReference>
<dbReference type="RefSeq" id="WP_209694566.1">
    <property type="nucleotide sequence ID" value="NZ_BAAAVU010000013.1"/>
</dbReference>
<protein>
    <submittedName>
        <fullName evidence="3">DNA-binding transcriptional MerR regulator</fullName>
    </submittedName>
</protein>
<dbReference type="InterPro" id="IPR047057">
    <property type="entry name" value="MerR_fam"/>
</dbReference>
<keyword evidence="1 3" id="KW-0238">DNA-binding</keyword>
<feature type="domain" description="HTH merR-type" evidence="2">
    <location>
        <begin position="1"/>
        <end position="68"/>
    </location>
</feature>